<dbReference type="AlphaFoldDB" id="A0A1Q3ASL4"/>
<feature type="non-terminal residue" evidence="1">
    <location>
        <position position="1"/>
    </location>
</feature>
<accession>A0A1Q3ASL4</accession>
<keyword evidence="2" id="KW-1185">Reference proteome</keyword>
<dbReference type="EMBL" id="BDDD01000079">
    <property type="protein sequence ID" value="GAV58640.1"/>
    <property type="molecule type" value="Genomic_DNA"/>
</dbReference>
<comment type="caution">
    <text evidence="1">The sequence shown here is derived from an EMBL/GenBank/DDBJ whole genome shotgun (WGS) entry which is preliminary data.</text>
</comment>
<proteinExistence type="predicted"/>
<organism evidence="1 2">
    <name type="scientific">Cephalotus follicularis</name>
    <name type="common">Albany pitcher plant</name>
    <dbReference type="NCBI Taxonomy" id="3775"/>
    <lineage>
        <taxon>Eukaryota</taxon>
        <taxon>Viridiplantae</taxon>
        <taxon>Streptophyta</taxon>
        <taxon>Embryophyta</taxon>
        <taxon>Tracheophyta</taxon>
        <taxon>Spermatophyta</taxon>
        <taxon>Magnoliopsida</taxon>
        <taxon>eudicotyledons</taxon>
        <taxon>Gunneridae</taxon>
        <taxon>Pentapetalae</taxon>
        <taxon>rosids</taxon>
        <taxon>fabids</taxon>
        <taxon>Oxalidales</taxon>
        <taxon>Cephalotaceae</taxon>
        <taxon>Cephalotus</taxon>
    </lineage>
</organism>
<name>A0A1Q3ASL4_CEPFO</name>
<protein>
    <submittedName>
        <fullName evidence="1">Uncharacterized protein</fullName>
    </submittedName>
</protein>
<evidence type="ECO:0000313" key="1">
    <source>
        <dbReference type="EMBL" id="GAV58640.1"/>
    </source>
</evidence>
<evidence type="ECO:0000313" key="2">
    <source>
        <dbReference type="Proteomes" id="UP000187406"/>
    </source>
</evidence>
<gene>
    <name evidence="1" type="ORF">CFOL_v3_02173</name>
</gene>
<sequence length="183" mass="19989">ASSKISASMDKIPFLPSFAPSNFKKPPSSFFAFSLRRFAISTSLETMTEAGCLEANLDSLFRELSSNSPDRSNPAERDMISKAFKFESWTNSCSASILLVLQGPEASVSGESPSLSSVSVIFCLDFNLFLNQELSFILAMEILVFGFGSNIFDSSLRTSEGNQLGHLNSALPILRYNSIKLES</sequence>
<dbReference type="InParanoid" id="A0A1Q3ASL4"/>
<dbReference type="Proteomes" id="UP000187406">
    <property type="component" value="Unassembled WGS sequence"/>
</dbReference>
<dbReference type="OrthoDB" id="10610013at2759"/>
<reference evidence="2" key="1">
    <citation type="submission" date="2016-04" db="EMBL/GenBank/DDBJ databases">
        <title>Cephalotus genome sequencing.</title>
        <authorList>
            <person name="Fukushima K."/>
            <person name="Hasebe M."/>
            <person name="Fang X."/>
        </authorList>
    </citation>
    <scope>NUCLEOTIDE SEQUENCE [LARGE SCALE GENOMIC DNA]</scope>
    <source>
        <strain evidence="2">cv. St1</strain>
    </source>
</reference>